<comment type="caution">
    <text evidence="2">The sequence shown here is derived from an EMBL/GenBank/DDBJ whole genome shotgun (WGS) entry which is preliminary data.</text>
</comment>
<proteinExistence type="predicted"/>
<keyword evidence="1" id="KW-0732">Signal</keyword>
<dbReference type="AlphaFoldDB" id="A0A8H7L707"/>
<organism evidence="2 3">
    <name type="scientific">Metschnikowia pulcherrima</name>
    <dbReference type="NCBI Taxonomy" id="27326"/>
    <lineage>
        <taxon>Eukaryota</taxon>
        <taxon>Fungi</taxon>
        <taxon>Dikarya</taxon>
        <taxon>Ascomycota</taxon>
        <taxon>Saccharomycotina</taxon>
        <taxon>Pichiomycetes</taxon>
        <taxon>Metschnikowiaceae</taxon>
        <taxon>Metschnikowia</taxon>
    </lineage>
</organism>
<keyword evidence="3" id="KW-1185">Reference proteome</keyword>
<reference evidence="2" key="1">
    <citation type="submission" date="2020-10" db="EMBL/GenBank/DDBJ databases">
        <title>The Whole-Genome Sequence of Metschnikowia persimmonesis, a Novel Endophytic Yeast Species Isolated from Medicinal Plant Diospyros kaki Thumb.</title>
        <authorList>
            <person name="Rahmat E."/>
            <person name="Kang Y."/>
        </authorList>
    </citation>
    <scope>NUCLEOTIDE SEQUENCE</scope>
    <source>
        <strain evidence="2">KIOM G15050</strain>
    </source>
</reference>
<accession>A0A8H7L707</accession>
<sequence length="69" mass="8058">MLHLVLLTWFTLALLVLGQPQNHHPDSIESDLPSPMTIIDYLSSESQYSYFLRHIQRHGLVPQSTKWRT</sequence>
<dbReference type="OrthoDB" id="286301at2759"/>
<protein>
    <submittedName>
        <fullName evidence="2">Uncharacterized protein</fullName>
    </submittedName>
</protein>
<dbReference type="Proteomes" id="UP000649328">
    <property type="component" value="Unassembled WGS sequence"/>
</dbReference>
<dbReference type="EMBL" id="JACBPP010000010">
    <property type="protein sequence ID" value="KAF7999021.1"/>
    <property type="molecule type" value="Genomic_DNA"/>
</dbReference>
<evidence type="ECO:0000313" key="2">
    <source>
        <dbReference type="EMBL" id="KAF7999021.1"/>
    </source>
</evidence>
<gene>
    <name evidence="2" type="ORF">HF325_006553</name>
</gene>
<evidence type="ECO:0000256" key="1">
    <source>
        <dbReference type="SAM" id="SignalP"/>
    </source>
</evidence>
<feature type="signal peptide" evidence="1">
    <location>
        <begin position="1"/>
        <end position="18"/>
    </location>
</feature>
<feature type="chain" id="PRO_5034124009" evidence="1">
    <location>
        <begin position="19"/>
        <end position="69"/>
    </location>
</feature>
<name>A0A8H7L707_9ASCO</name>
<evidence type="ECO:0000313" key="3">
    <source>
        <dbReference type="Proteomes" id="UP000649328"/>
    </source>
</evidence>